<keyword evidence="7" id="KW-0966">Cell projection</keyword>
<dbReference type="AlphaFoldDB" id="A0ABD1JS43"/>
<keyword evidence="5" id="KW-0106">Calcium</keyword>
<dbReference type="SMART" id="SM00054">
    <property type="entry name" value="EFh"/>
    <property type="match status" value="3"/>
</dbReference>
<keyword evidence="6" id="KW-0472">Membrane</keyword>
<feature type="region of interest" description="Disordered" evidence="9">
    <location>
        <begin position="169"/>
        <end position="225"/>
    </location>
</feature>
<evidence type="ECO:0000259" key="10">
    <source>
        <dbReference type="PROSITE" id="PS50222"/>
    </source>
</evidence>
<dbReference type="InterPro" id="IPR011992">
    <property type="entry name" value="EF-hand-dom_pair"/>
</dbReference>
<dbReference type="CDD" id="cd00051">
    <property type="entry name" value="EFh"/>
    <property type="match status" value="1"/>
</dbReference>
<keyword evidence="12" id="KW-1185">Reference proteome</keyword>
<keyword evidence="2" id="KW-1003">Cell membrane</keyword>
<dbReference type="FunFam" id="1.10.238.10:FF:000193">
    <property type="entry name" value="EF-hand calcium-binding domain-containing protein 7"/>
    <property type="match status" value="1"/>
</dbReference>
<keyword evidence="3" id="KW-0479">Metal-binding</keyword>
<evidence type="ECO:0000313" key="12">
    <source>
        <dbReference type="Proteomes" id="UP001591681"/>
    </source>
</evidence>
<dbReference type="EMBL" id="JBHFQA010000012">
    <property type="protein sequence ID" value="KAL2089699.1"/>
    <property type="molecule type" value="Genomic_DNA"/>
</dbReference>
<dbReference type="InterPro" id="IPR002048">
    <property type="entry name" value="EF_hand_dom"/>
</dbReference>
<reference evidence="11 12" key="1">
    <citation type="submission" date="2024-09" db="EMBL/GenBank/DDBJ databases">
        <title>A chromosome-level genome assembly of Gray's grenadier anchovy, Coilia grayii.</title>
        <authorList>
            <person name="Fu Z."/>
        </authorList>
    </citation>
    <scope>NUCLEOTIDE SEQUENCE [LARGE SCALE GENOMIC DNA]</scope>
    <source>
        <strain evidence="11">G4</strain>
        <tissue evidence="11">Muscle</tissue>
    </source>
</reference>
<dbReference type="SUPFAM" id="SSF47473">
    <property type="entry name" value="EF-hand"/>
    <property type="match status" value="2"/>
</dbReference>
<dbReference type="PANTHER" id="PTHR46819">
    <property type="entry name" value="EF-HAND CALCIUM-BINDING DOMAIN-CONTAINING PROTEIN 7"/>
    <property type="match status" value="1"/>
</dbReference>
<evidence type="ECO:0000256" key="8">
    <source>
        <dbReference type="ARBA" id="ARBA00069151"/>
    </source>
</evidence>
<dbReference type="InterPro" id="IPR018247">
    <property type="entry name" value="EF_Hand_1_Ca_BS"/>
</dbReference>
<protein>
    <recommendedName>
        <fullName evidence="8">EF-hand calcium-binding domain-containing protein 7</fullName>
    </recommendedName>
</protein>
<dbReference type="Pfam" id="PF13499">
    <property type="entry name" value="EF-hand_7"/>
    <property type="match status" value="1"/>
</dbReference>
<dbReference type="PANTHER" id="PTHR46819:SF1">
    <property type="entry name" value="EF-HAND CALCIUM-BINDING DOMAIN-CONTAINING PROTEIN 7"/>
    <property type="match status" value="1"/>
</dbReference>
<evidence type="ECO:0000256" key="7">
    <source>
        <dbReference type="ARBA" id="ARBA00023273"/>
    </source>
</evidence>
<comment type="caution">
    <text evidence="11">The sequence shown here is derived from an EMBL/GenBank/DDBJ whole genome shotgun (WGS) entry which is preliminary data.</text>
</comment>
<evidence type="ECO:0000256" key="1">
    <source>
        <dbReference type="ARBA" id="ARBA00004522"/>
    </source>
</evidence>
<dbReference type="PROSITE" id="PS00018">
    <property type="entry name" value="EF_HAND_1"/>
    <property type="match status" value="2"/>
</dbReference>
<evidence type="ECO:0000256" key="5">
    <source>
        <dbReference type="ARBA" id="ARBA00022837"/>
    </source>
</evidence>
<dbReference type="GO" id="GO:0046872">
    <property type="term" value="F:metal ion binding"/>
    <property type="evidence" value="ECO:0007669"/>
    <property type="project" value="UniProtKB-KW"/>
</dbReference>
<evidence type="ECO:0000256" key="4">
    <source>
        <dbReference type="ARBA" id="ARBA00022737"/>
    </source>
</evidence>
<dbReference type="Pfam" id="PF13202">
    <property type="entry name" value="EF-hand_5"/>
    <property type="match status" value="1"/>
</dbReference>
<feature type="domain" description="EF-hand" evidence="10">
    <location>
        <begin position="382"/>
        <end position="417"/>
    </location>
</feature>
<proteinExistence type="predicted"/>
<dbReference type="InterPro" id="IPR052266">
    <property type="entry name" value="Miro-EF-hand_domain"/>
</dbReference>
<organism evidence="11 12">
    <name type="scientific">Coilia grayii</name>
    <name type="common">Gray's grenadier anchovy</name>
    <dbReference type="NCBI Taxonomy" id="363190"/>
    <lineage>
        <taxon>Eukaryota</taxon>
        <taxon>Metazoa</taxon>
        <taxon>Chordata</taxon>
        <taxon>Craniata</taxon>
        <taxon>Vertebrata</taxon>
        <taxon>Euteleostomi</taxon>
        <taxon>Actinopterygii</taxon>
        <taxon>Neopterygii</taxon>
        <taxon>Teleostei</taxon>
        <taxon>Clupei</taxon>
        <taxon>Clupeiformes</taxon>
        <taxon>Clupeoidei</taxon>
        <taxon>Engraulidae</taxon>
        <taxon>Coilinae</taxon>
        <taxon>Coilia</taxon>
    </lineage>
</organism>
<dbReference type="PROSITE" id="PS50222">
    <property type="entry name" value="EF_HAND_2"/>
    <property type="match status" value="2"/>
</dbReference>
<dbReference type="Proteomes" id="UP001591681">
    <property type="component" value="Unassembled WGS sequence"/>
</dbReference>
<evidence type="ECO:0000313" key="11">
    <source>
        <dbReference type="EMBL" id="KAL2089699.1"/>
    </source>
</evidence>
<sequence length="608" mass="68516">MLKSHRSEEENFYLNCRAAYLSVFKSSLSNITSKEQLCHVLQQAGRNPSQTLLNKYWTPRTKRLNFDDFCEILQKEKPTEHDELLRVFKKLDNNGDGYISLSELRKVLTTMGEKMNNEEVNEIFSLIKTNKDAQFDYTELCRTLESTAEQCKTAALEKLEADAKLRRQNFGNQSDRSPKSSAAPPAASQQESLQKQEPDAGLPRRDSRSSSRPSSARSRRSSTCTAIAMAASNTRSAKLMEPKFLQESHHSHLKGCFFLEEDGTIVSLQYCLHIPQTTTVYLTIQPLNLSQNQDKSSPWMSVDTALLGVTAGEGKEDSNVVCVTELRDKEKFVWKGELSEGTYYLLPFSTGCRLVPSRKSEATGTELVFRNQDSGELELTKEFRSALSDIFEVIDLDGNGLLSLEEYNLFEERTSGEKCDEDAWAVCRENFDTKKNMLTRQGFMELNLMEANDREGDTRDLWITLEAMGFNRALEMVGACPFIIDVYCENVKPILQAVNLETGAKMLSTALQRSIVSRGEGRPVKGHDGVTVYTCRGDSRISSVIANKTNQKVVVQVNNEQSKNCASSRRMSVFAVEVPARAKIVCQHVMPINEKQEWIYSCVESIIS</sequence>
<feature type="compositionally biased region" description="Basic and acidic residues" evidence="9">
    <location>
        <begin position="194"/>
        <end position="209"/>
    </location>
</feature>
<keyword evidence="4" id="KW-0677">Repeat</keyword>
<comment type="subcellular location">
    <subcellularLocation>
        <location evidence="1">Cell projection</location>
        <location evidence="1">Cilium membrane</location>
        <topology evidence="1">Peripheral membrane protein</topology>
        <orientation evidence="1">Cytoplasmic side</orientation>
    </subcellularLocation>
</comment>
<evidence type="ECO:0000256" key="9">
    <source>
        <dbReference type="SAM" id="MobiDB-lite"/>
    </source>
</evidence>
<feature type="domain" description="EF-hand" evidence="10">
    <location>
        <begin position="79"/>
        <end position="114"/>
    </location>
</feature>
<evidence type="ECO:0000256" key="6">
    <source>
        <dbReference type="ARBA" id="ARBA00023136"/>
    </source>
</evidence>
<name>A0ABD1JS43_9TELE</name>
<dbReference type="GO" id="GO:0060170">
    <property type="term" value="C:ciliary membrane"/>
    <property type="evidence" value="ECO:0007669"/>
    <property type="project" value="UniProtKB-SubCell"/>
</dbReference>
<evidence type="ECO:0000256" key="2">
    <source>
        <dbReference type="ARBA" id="ARBA00022475"/>
    </source>
</evidence>
<accession>A0ABD1JS43</accession>
<dbReference type="Gene3D" id="1.10.238.10">
    <property type="entry name" value="EF-hand"/>
    <property type="match status" value="2"/>
</dbReference>
<feature type="compositionally biased region" description="Low complexity" evidence="9">
    <location>
        <begin position="179"/>
        <end position="188"/>
    </location>
</feature>
<gene>
    <name evidence="11" type="ORF">ACEWY4_014387</name>
</gene>
<evidence type="ECO:0000256" key="3">
    <source>
        <dbReference type="ARBA" id="ARBA00022723"/>
    </source>
</evidence>